<evidence type="ECO:0000256" key="4">
    <source>
        <dbReference type="ARBA" id="ARBA00022807"/>
    </source>
</evidence>
<organism evidence="7 8">
    <name type="scientific">Carbonactinospora thermoautotrophica</name>
    <dbReference type="NCBI Taxonomy" id="1469144"/>
    <lineage>
        <taxon>Bacteria</taxon>
        <taxon>Bacillati</taxon>
        <taxon>Actinomycetota</taxon>
        <taxon>Actinomycetes</taxon>
        <taxon>Kitasatosporales</taxon>
        <taxon>Carbonactinosporaceae</taxon>
        <taxon>Carbonactinospora</taxon>
    </lineage>
</organism>
<dbReference type="PROSITE" id="PS51935">
    <property type="entry name" value="NLPC_P60"/>
    <property type="match status" value="1"/>
</dbReference>
<evidence type="ECO:0000256" key="3">
    <source>
        <dbReference type="ARBA" id="ARBA00022801"/>
    </source>
</evidence>
<keyword evidence="2" id="KW-0645">Protease</keyword>
<dbReference type="PANTHER" id="PTHR47359:SF3">
    <property type="entry name" value="NLP_P60 DOMAIN-CONTAINING PROTEIN-RELATED"/>
    <property type="match status" value="1"/>
</dbReference>
<proteinExistence type="inferred from homology"/>
<comment type="similarity">
    <text evidence="1">Belongs to the peptidase C40 family.</text>
</comment>
<dbReference type="SUPFAM" id="SSF69279">
    <property type="entry name" value="Phage tail proteins"/>
    <property type="match status" value="1"/>
</dbReference>
<sequence length="430" mass="45563">MATYTLDGRVGQLLVRGRELHADVAEAVLGGSVELSTQAATQLSITLSDPDLSLLASCLFDRGAACDYADLKLAVAAVETRSDASGPVLEVSARSLGWRRLKQAKGALVRRNLSPTEFAALEAKAAGLRFVGEASARRRQIARQTGDQAETSWDTIQRLAQEIGFIAFEAAGILYFGRPTWLVSRSGARRWSVTWSPDPAQVSPGLVGVPECRRSEDDASAAAEVTVDLVAEDADQIRPGDVLALAGVPTFSASYLVTSVRIPLDDTRPVVVSAQTPVNPAPQPPASSSSGGSTSSGSSSQVEKFVAAAIRQAGDRYVYGAEARLSDPDPDAFDCSELVQWAAYQAGVRIPDGSAAQLEYCRRKGTLISVATAARTRGALLFKPGHVAISLGDGRHTIEAMGRRYGVRRGDVAGRGWTHGAKVPGMRYPK</sequence>
<evidence type="ECO:0000256" key="1">
    <source>
        <dbReference type="ARBA" id="ARBA00007074"/>
    </source>
</evidence>
<keyword evidence="3" id="KW-0378">Hydrolase</keyword>
<feature type="region of interest" description="Disordered" evidence="5">
    <location>
        <begin position="274"/>
        <end position="299"/>
    </location>
</feature>
<dbReference type="Proteomes" id="UP000070188">
    <property type="component" value="Unassembled WGS sequence"/>
</dbReference>
<feature type="domain" description="NlpC/P60" evidence="6">
    <location>
        <begin position="299"/>
        <end position="429"/>
    </location>
</feature>
<dbReference type="Pfam" id="PF00877">
    <property type="entry name" value="NLPC_P60"/>
    <property type="match status" value="1"/>
</dbReference>
<keyword evidence="4" id="KW-0788">Thiol protease</keyword>
<feature type="compositionally biased region" description="Low complexity" evidence="5">
    <location>
        <begin position="287"/>
        <end position="299"/>
    </location>
</feature>
<name>A0A132MHT1_9ACTN</name>
<dbReference type="AlphaFoldDB" id="A0A132MHT1"/>
<accession>A0A132MHT1</accession>
<dbReference type="Gene3D" id="3.90.1720.10">
    <property type="entry name" value="endopeptidase domain like (from Nostoc punctiforme)"/>
    <property type="match status" value="1"/>
</dbReference>
<evidence type="ECO:0000259" key="6">
    <source>
        <dbReference type="PROSITE" id="PS51935"/>
    </source>
</evidence>
<dbReference type="EMBL" id="LAXD01000002">
    <property type="protein sequence ID" value="KWW97394.1"/>
    <property type="molecule type" value="Genomic_DNA"/>
</dbReference>
<evidence type="ECO:0000256" key="5">
    <source>
        <dbReference type="SAM" id="MobiDB-lite"/>
    </source>
</evidence>
<dbReference type="PATRIC" id="fig|1469144.10.peg.42"/>
<dbReference type="GO" id="GO:0006508">
    <property type="term" value="P:proteolysis"/>
    <property type="evidence" value="ECO:0007669"/>
    <property type="project" value="UniProtKB-KW"/>
</dbReference>
<protein>
    <submittedName>
        <fullName evidence="7">Calcium-binding acidic-repeat protein (ARP)</fullName>
    </submittedName>
</protein>
<evidence type="ECO:0000313" key="7">
    <source>
        <dbReference type="EMBL" id="KWW97394.1"/>
    </source>
</evidence>
<geneLocation type="plasmid" evidence="7">
    <name>unnamed</name>
</geneLocation>
<dbReference type="InterPro" id="IPR051794">
    <property type="entry name" value="PG_Endopeptidase_C40"/>
</dbReference>
<dbReference type="InterPro" id="IPR000064">
    <property type="entry name" value="NLP_P60_dom"/>
</dbReference>
<dbReference type="RefSeq" id="WP_066892441.1">
    <property type="nucleotide sequence ID" value="NZ_LAXD01000002.1"/>
</dbReference>
<dbReference type="SUPFAM" id="SSF54001">
    <property type="entry name" value="Cysteine proteinases"/>
    <property type="match status" value="1"/>
</dbReference>
<comment type="caution">
    <text evidence="7">The sequence shown here is derived from an EMBL/GenBank/DDBJ whole genome shotgun (WGS) entry which is preliminary data.</text>
</comment>
<evidence type="ECO:0000256" key="2">
    <source>
        <dbReference type="ARBA" id="ARBA00022670"/>
    </source>
</evidence>
<dbReference type="PANTHER" id="PTHR47359">
    <property type="entry name" value="PEPTIDOGLYCAN DL-ENDOPEPTIDASE CWLO"/>
    <property type="match status" value="1"/>
</dbReference>
<keyword evidence="7" id="KW-0614">Plasmid</keyword>
<reference evidence="8" key="1">
    <citation type="submission" date="2015-04" db="EMBL/GenBank/DDBJ databases">
        <title>Physiological reanalysis, assessment of diazotrophy, and genome sequences of multiple isolates of Streptomyces thermoautotrophicus.</title>
        <authorList>
            <person name="MacKellar D.C."/>
            <person name="Lieber L."/>
            <person name="Norman J."/>
            <person name="Bolger A."/>
            <person name="Tobin C."/>
            <person name="Murray J.W."/>
            <person name="Chang R."/>
            <person name="Ford T."/>
            <person name="Nguyen P.Q."/>
            <person name="Woodward J."/>
            <person name="Permingeat H."/>
            <person name="Joshi N.S."/>
            <person name="Silver P.A."/>
            <person name="Usadel B."/>
            <person name="Rutherford A.W."/>
            <person name="Friesen M."/>
            <person name="Prell J."/>
        </authorList>
    </citation>
    <scope>NUCLEOTIDE SEQUENCE [LARGE SCALE GENOMIC DNA]</scope>
    <source>
        <strain evidence="8">H1</strain>
    </source>
</reference>
<evidence type="ECO:0000313" key="8">
    <source>
        <dbReference type="Proteomes" id="UP000070188"/>
    </source>
</evidence>
<keyword evidence="8" id="KW-1185">Reference proteome</keyword>
<dbReference type="GO" id="GO:0008234">
    <property type="term" value="F:cysteine-type peptidase activity"/>
    <property type="evidence" value="ECO:0007669"/>
    <property type="project" value="UniProtKB-KW"/>
</dbReference>
<dbReference type="InterPro" id="IPR038765">
    <property type="entry name" value="Papain-like_cys_pep_sf"/>
</dbReference>
<gene>
    <name evidence="7" type="ORF">LI90_4366</name>
</gene>